<evidence type="ECO:0000256" key="2">
    <source>
        <dbReference type="ARBA" id="ARBA00022598"/>
    </source>
</evidence>
<dbReference type="PANTHER" id="PTHR24096">
    <property type="entry name" value="LONG-CHAIN-FATTY-ACID--COA LIGASE"/>
    <property type="match status" value="1"/>
</dbReference>
<dbReference type="InterPro" id="IPR020845">
    <property type="entry name" value="AMP-binding_CS"/>
</dbReference>
<dbReference type="InterPro" id="IPR042099">
    <property type="entry name" value="ANL_N_sf"/>
</dbReference>
<organism evidence="5 6">
    <name type="scientific">Tieghemiomyces parasiticus</name>
    <dbReference type="NCBI Taxonomy" id="78921"/>
    <lineage>
        <taxon>Eukaryota</taxon>
        <taxon>Fungi</taxon>
        <taxon>Fungi incertae sedis</taxon>
        <taxon>Zoopagomycota</taxon>
        <taxon>Kickxellomycotina</taxon>
        <taxon>Dimargaritomycetes</taxon>
        <taxon>Dimargaritales</taxon>
        <taxon>Dimargaritaceae</taxon>
        <taxon>Tieghemiomyces</taxon>
    </lineage>
</organism>
<comment type="caution">
    <text evidence="5">The sequence shown here is derived from an EMBL/GenBank/DDBJ whole genome shotgun (WGS) entry which is preliminary data.</text>
</comment>
<dbReference type="Proteomes" id="UP001150569">
    <property type="component" value="Unassembled WGS sequence"/>
</dbReference>
<dbReference type="Gene3D" id="3.40.50.12780">
    <property type="entry name" value="N-terminal domain of ligase-like"/>
    <property type="match status" value="1"/>
</dbReference>
<evidence type="ECO:0000259" key="3">
    <source>
        <dbReference type="Pfam" id="PF00501"/>
    </source>
</evidence>
<sequence length="569" mass="62144">MIFQSPHPPVKVPSVDLYSFIVQRIRSQAYWNDPERPVYIDGDSGAKLTIRDFLHYTAEIAAGWQSIAGLVPGDVVAVLSPNDIYYGVASFSVLAAGGVVSPINPGYTQREIVYQLQASGARFIVSDSELLPIATDAARDAGISVKHVYRLQPATAPSPRSPSVAHQNLFDLCQGAPAARTAATAPIRHSGDESHHAPAYLCFSSGTTGKSKGVVTTHFNMVAIVTQVDAFLRGEDYAHTGQVLAGVLPFYHIYGLNVLVHLNLVQGCTIVVARKFDLPKFLCNIETYRIQFAYLVPPIVLNMARYSRLRDHDISSLNFIMSGAAPIPASLARDLEIRHGITVRDAYGLTESSSILLMGRRDTQDPEAIGVLMPSVEARIVETETGRPLGPNQTGELFVRGPNIMKGYLNNPEATKATFDSEGFLRTGDIGHVDSTGHFYITDRLKELIKYKGFQVAPAELEALLVCHPHVRDAAVIGVYNPQQATEVPRAYVVLTERKGCDGRTEREVTEDIIRFVANQVANHKKLRGGVEIVREIPKSTSGKIMRQVLRKRVAEVGASAQPSVVSKL</sequence>
<feature type="domain" description="AMP-dependent synthetase/ligase" evidence="3">
    <location>
        <begin position="33"/>
        <end position="409"/>
    </location>
</feature>
<keyword evidence="6" id="KW-1185">Reference proteome</keyword>
<dbReference type="EMBL" id="JANBPT010000012">
    <property type="protein sequence ID" value="KAJ1930235.1"/>
    <property type="molecule type" value="Genomic_DNA"/>
</dbReference>
<dbReference type="InterPro" id="IPR045851">
    <property type="entry name" value="AMP-bd_C_sf"/>
</dbReference>
<dbReference type="CDD" id="cd05911">
    <property type="entry name" value="Firefly_Luc_like"/>
    <property type="match status" value="1"/>
</dbReference>
<dbReference type="GO" id="GO:0016405">
    <property type="term" value="F:CoA-ligase activity"/>
    <property type="evidence" value="ECO:0007669"/>
    <property type="project" value="TreeGrafter"/>
</dbReference>
<dbReference type="Pfam" id="PF13193">
    <property type="entry name" value="AMP-binding_C"/>
    <property type="match status" value="1"/>
</dbReference>
<proteinExistence type="inferred from homology"/>
<evidence type="ECO:0000313" key="6">
    <source>
        <dbReference type="Proteomes" id="UP001150569"/>
    </source>
</evidence>
<evidence type="ECO:0000259" key="4">
    <source>
        <dbReference type="Pfam" id="PF13193"/>
    </source>
</evidence>
<dbReference type="AlphaFoldDB" id="A0A9W8ALM1"/>
<reference evidence="5" key="1">
    <citation type="submission" date="2022-07" db="EMBL/GenBank/DDBJ databases">
        <title>Phylogenomic reconstructions and comparative analyses of Kickxellomycotina fungi.</title>
        <authorList>
            <person name="Reynolds N.K."/>
            <person name="Stajich J.E."/>
            <person name="Barry K."/>
            <person name="Grigoriev I.V."/>
            <person name="Crous P."/>
            <person name="Smith M.E."/>
        </authorList>
    </citation>
    <scope>NUCLEOTIDE SEQUENCE</scope>
    <source>
        <strain evidence="5">RSA 861</strain>
    </source>
</reference>
<dbReference type="FunFam" id="3.30.300.30:FF:000007">
    <property type="entry name" value="4-coumarate--CoA ligase 2"/>
    <property type="match status" value="1"/>
</dbReference>
<keyword evidence="2" id="KW-0436">Ligase</keyword>
<name>A0A9W8ALM1_9FUNG</name>
<dbReference type="OrthoDB" id="1898221at2759"/>
<dbReference type="PANTHER" id="PTHR24096:SF149">
    <property type="entry name" value="AMP-BINDING DOMAIN-CONTAINING PROTEIN-RELATED"/>
    <property type="match status" value="1"/>
</dbReference>
<dbReference type="PROSITE" id="PS00455">
    <property type="entry name" value="AMP_BINDING"/>
    <property type="match status" value="1"/>
</dbReference>
<dbReference type="Gene3D" id="3.30.300.30">
    <property type="match status" value="1"/>
</dbReference>
<gene>
    <name evidence="5" type="ORF">IWQ60_000479</name>
</gene>
<evidence type="ECO:0000313" key="5">
    <source>
        <dbReference type="EMBL" id="KAJ1930235.1"/>
    </source>
</evidence>
<evidence type="ECO:0008006" key="7">
    <source>
        <dbReference type="Google" id="ProtNLM"/>
    </source>
</evidence>
<evidence type="ECO:0000256" key="1">
    <source>
        <dbReference type="ARBA" id="ARBA00006432"/>
    </source>
</evidence>
<dbReference type="InterPro" id="IPR025110">
    <property type="entry name" value="AMP-bd_C"/>
</dbReference>
<protein>
    <recommendedName>
        <fullName evidence="7">Phenylacetyl-CoA ligase</fullName>
    </recommendedName>
</protein>
<accession>A0A9W8ALM1</accession>
<dbReference type="InterPro" id="IPR000873">
    <property type="entry name" value="AMP-dep_synth/lig_dom"/>
</dbReference>
<dbReference type="Pfam" id="PF00501">
    <property type="entry name" value="AMP-binding"/>
    <property type="match status" value="1"/>
</dbReference>
<feature type="domain" description="AMP-binding enzyme C-terminal" evidence="4">
    <location>
        <begin position="460"/>
        <end position="544"/>
    </location>
</feature>
<comment type="similarity">
    <text evidence="1">Belongs to the ATP-dependent AMP-binding enzyme family.</text>
</comment>
<dbReference type="SUPFAM" id="SSF56801">
    <property type="entry name" value="Acetyl-CoA synthetase-like"/>
    <property type="match status" value="1"/>
</dbReference>